<accession>A0A8U0IJL5</accession>
<organism evidence="4 5">
    <name type="scientific">Halorussus gelatinilyticus</name>
    <dbReference type="NCBI Taxonomy" id="2937524"/>
    <lineage>
        <taxon>Archaea</taxon>
        <taxon>Methanobacteriati</taxon>
        <taxon>Methanobacteriota</taxon>
        <taxon>Stenosarchaea group</taxon>
        <taxon>Halobacteria</taxon>
        <taxon>Halobacteriales</taxon>
        <taxon>Haladaptataceae</taxon>
        <taxon>Halorussus</taxon>
    </lineage>
</organism>
<dbReference type="GO" id="GO:0046872">
    <property type="term" value="F:metal ion binding"/>
    <property type="evidence" value="ECO:0007669"/>
    <property type="project" value="InterPro"/>
</dbReference>
<keyword evidence="1" id="KW-0067">ATP-binding</keyword>
<dbReference type="InterPro" id="IPR011761">
    <property type="entry name" value="ATP-grasp"/>
</dbReference>
<proteinExistence type="predicted"/>
<dbReference type="Proteomes" id="UP000830434">
    <property type="component" value="Chromosome"/>
</dbReference>
<dbReference type="SUPFAM" id="SSF56059">
    <property type="entry name" value="Glutathione synthetase ATP-binding domain-like"/>
    <property type="match status" value="1"/>
</dbReference>
<evidence type="ECO:0000313" key="4">
    <source>
        <dbReference type="EMBL" id="UPW00482.1"/>
    </source>
</evidence>
<evidence type="ECO:0000256" key="2">
    <source>
        <dbReference type="SAM" id="MobiDB-lite"/>
    </source>
</evidence>
<dbReference type="RefSeq" id="WP_248654893.1">
    <property type="nucleotide sequence ID" value="NZ_CP096658.1"/>
</dbReference>
<reference evidence="4" key="1">
    <citation type="submission" date="2022-04" db="EMBL/GenBank/DDBJ databases">
        <title>Diverse halophilic archaea isolated from saline environments.</title>
        <authorList>
            <person name="Cui H.-L."/>
        </authorList>
    </citation>
    <scope>NUCLEOTIDE SEQUENCE</scope>
    <source>
        <strain evidence="4">XZYJT40</strain>
    </source>
</reference>
<evidence type="ECO:0000256" key="1">
    <source>
        <dbReference type="PROSITE-ProRule" id="PRU00409"/>
    </source>
</evidence>
<dbReference type="GO" id="GO:0005524">
    <property type="term" value="F:ATP binding"/>
    <property type="evidence" value="ECO:0007669"/>
    <property type="project" value="UniProtKB-UniRule"/>
</dbReference>
<feature type="domain" description="ATP-grasp" evidence="3">
    <location>
        <begin position="136"/>
        <end position="357"/>
    </location>
</feature>
<dbReference type="Gene3D" id="3.30.470.20">
    <property type="entry name" value="ATP-grasp fold, B domain"/>
    <property type="match status" value="1"/>
</dbReference>
<dbReference type="GO" id="GO:0016874">
    <property type="term" value="F:ligase activity"/>
    <property type="evidence" value="ECO:0007669"/>
    <property type="project" value="UniProtKB-KW"/>
</dbReference>
<gene>
    <name evidence="4" type="ORF">M0R88_18525</name>
</gene>
<dbReference type="KEGG" id="haxz:M0R88_18525"/>
<sequence>MATFRSFEGLRDALADAEFDRPPAIVCNAHITGLSVARALQARDVPVIAIDRNEKGVAPYSDAVDFAGRVTYPLDDEAGFCEDVEALAAELDHEPVAFGCMDEWVHAFSRTEPEGVVLPFAERATIDRVLDKESLYTVAEELGVPYPETYRIAETDPTETGGEQGPAGREGGPGGEGRESIPAAEAAERLGFPLVVKPALKRKFAEAVGTNVIEVADEAEFEDVVANAAAEGVRVMAQEKVPAVQGEDCSLASYVPESGDAVSFVGNARVRYPLGYGTSCVVRRATGEDAREVEENALAVLDETGYYGISEAEFLYDGDREQYALIDVNTRPWKWISLPVQAGANLPLAAYSDAVGEDYEADEVRDASWVYLADYLKALGTEGFADVLSRDDWLSLMSGDFEASADLTTGVYRPSDPAPAYQLLTTEFGTQEYYCSC</sequence>
<feature type="region of interest" description="Disordered" evidence="2">
    <location>
        <begin position="155"/>
        <end position="179"/>
    </location>
</feature>
<keyword evidence="5" id="KW-1185">Reference proteome</keyword>
<dbReference type="AlphaFoldDB" id="A0A8U0IJL5"/>
<dbReference type="InterPro" id="IPR013815">
    <property type="entry name" value="ATP_grasp_subdomain_1"/>
</dbReference>
<evidence type="ECO:0000313" key="5">
    <source>
        <dbReference type="Proteomes" id="UP000830434"/>
    </source>
</evidence>
<dbReference type="Gene3D" id="3.30.1490.20">
    <property type="entry name" value="ATP-grasp fold, A domain"/>
    <property type="match status" value="1"/>
</dbReference>
<keyword evidence="4" id="KW-0436">Ligase</keyword>
<keyword evidence="1" id="KW-0547">Nucleotide-binding</keyword>
<dbReference type="GeneID" id="72191894"/>
<feature type="compositionally biased region" description="Gly residues" evidence="2">
    <location>
        <begin position="162"/>
        <end position="175"/>
    </location>
</feature>
<protein>
    <submittedName>
        <fullName evidence="4">Carboxylate--amine ligase</fullName>
    </submittedName>
</protein>
<evidence type="ECO:0000259" key="3">
    <source>
        <dbReference type="PROSITE" id="PS50975"/>
    </source>
</evidence>
<dbReference type="PROSITE" id="PS50975">
    <property type="entry name" value="ATP_GRASP"/>
    <property type="match status" value="1"/>
</dbReference>
<name>A0A8U0IJL5_9EURY</name>
<dbReference type="EMBL" id="CP096658">
    <property type="protein sequence ID" value="UPW00482.1"/>
    <property type="molecule type" value="Genomic_DNA"/>
</dbReference>